<dbReference type="AlphaFoldDB" id="A0AAW9NA22"/>
<evidence type="ECO:0000313" key="2">
    <source>
        <dbReference type="EMBL" id="MEC0275238.1"/>
    </source>
</evidence>
<gene>
    <name evidence="2" type="ORF">P4706_19480</name>
</gene>
<keyword evidence="1" id="KW-0812">Transmembrane</keyword>
<dbReference type="RefSeq" id="WP_367407569.1">
    <property type="nucleotide sequence ID" value="NZ_JARNBH010000019.1"/>
</dbReference>
<keyword evidence="1" id="KW-0472">Membrane</keyword>
<dbReference type="Proteomes" id="UP001307168">
    <property type="component" value="Unassembled WGS sequence"/>
</dbReference>
<accession>A0AAW9NA22</accession>
<keyword evidence="3" id="KW-1185">Reference proteome</keyword>
<reference evidence="2 3" key="1">
    <citation type="submission" date="2023-03" db="EMBL/GenBank/DDBJ databases">
        <title>Bacillus Genome Sequencing.</title>
        <authorList>
            <person name="Dunlap C."/>
        </authorList>
    </citation>
    <scope>NUCLEOTIDE SEQUENCE [LARGE SCALE GENOMIC DNA]</scope>
    <source>
        <strain evidence="2 3">B-41290</strain>
    </source>
</reference>
<feature type="transmembrane region" description="Helical" evidence="1">
    <location>
        <begin position="27"/>
        <end position="47"/>
    </location>
</feature>
<keyword evidence="1" id="KW-1133">Transmembrane helix</keyword>
<dbReference type="Pfam" id="PF13129">
    <property type="entry name" value="DUF3953"/>
    <property type="match status" value="1"/>
</dbReference>
<protein>
    <submittedName>
        <fullName evidence="2">DUF3953 domain-containing protein</fullName>
    </submittedName>
</protein>
<organism evidence="2 3">
    <name type="scientific">Peribacillus castrilensis</name>
    <dbReference type="NCBI Taxonomy" id="2897690"/>
    <lineage>
        <taxon>Bacteria</taxon>
        <taxon>Bacillati</taxon>
        <taxon>Bacillota</taxon>
        <taxon>Bacilli</taxon>
        <taxon>Bacillales</taxon>
        <taxon>Bacillaceae</taxon>
        <taxon>Peribacillus</taxon>
    </lineage>
</organism>
<sequence length="53" mass="6079">MFFLGALILVTGLSELQKDIKGFWGHMNIVISLFIFFVSIQGFLMNYRGRLVP</sequence>
<name>A0AAW9NA22_9BACI</name>
<comment type="caution">
    <text evidence="2">The sequence shown here is derived from an EMBL/GenBank/DDBJ whole genome shotgun (WGS) entry which is preliminary data.</text>
</comment>
<proteinExistence type="predicted"/>
<evidence type="ECO:0000313" key="3">
    <source>
        <dbReference type="Proteomes" id="UP001307168"/>
    </source>
</evidence>
<evidence type="ECO:0000256" key="1">
    <source>
        <dbReference type="SAM" id="Phobius"/>
    </source>
</evidence>
<dbReference type="InterPro" id="IPR025018">
    <property type="entry name" value="DUF3953"/>
</dbReference>
<dbReference type="EMBL" id="JARNBH010000019">
    <property type="protein sequence ID" value="MEC0275238.1"/>
    <property type="molecule type" value="Genomic_DNA"/>
</dbReference>